<evidence type="ECO:0000313" key="4">
    <source>
        <dbReference type="Proteomes" id="UP000245876"/>
    </source>
</evidence>
<evidence type="ECO:0000313" key="3">
    <source>
        <dbReference type="EMBL" id="PWG67031.1"/>
    </source>
</evidence>
<dbReference type="InterPro" id="IPR002765">
    <property type="entry name" value="UPF0145_YbjQ-like"/>
</dbReference>
<dbReference type="NCBIfam" id="NF002224">
    <property type="entry name" value="PRK01119.1"/>
    <property type="match status" value="1"/>
</dbReference>
<sequence length="110" mass="11738">MILVTTTPSVDGYTITNYQGIVFGEVVSGVNMFRDIGASFRNVFGGRSQGYEEELLNARNEAIAEMQQRAEAMGAHAVVGVDIDYEVLGTDGSMLMVTASGTAVQLARKA</sequence>
<dbReference type="HAMAP" id="MF_00338">
    <property type="entry name" value="UPF0145"/>
    <property type="match status" value="1"/>
</dbReference>
<accession>A0A2U2ND25</accession>
<dbReference type="Gene3D" id="3.30.110.70">
    <property type="entry name" value="Hypothetical protein apc22750. Chain B"/>
    <property type="match status" value="1"/>
</dbReference>
<name>A0A2U2ND25_9BIFI</name>
<dbReference type="AlphaFoldDB" id="A0A2U2ND25"/>
<dbReference type="PANTHER" id="PTHR34068:SF1">
    <property type="entry name" value="UPF0145 PROTEIN YBJQ"/>
    <property type="match status" value="1"/>
</dbReference>
<dbReference type="SUPFAM" id="SSF117782">
    <property type="entry name" value="YbjQ-like"/>
    <property type="match status" value="1"/>
</dbReference>
<dbReference type="InterPro" id="IPR035439">
    <property type="entry name" value="UPF0145_dom_sf"/>
</dbReference>
<dbReference type="EMBL" id="QFFM01000001">
    <property type="protein sequence ID" value="PWG67031.1"/>
    <property type="molecule type" value="Genomic_DNA"/>
</dbReference>
<comment type="similarity">
    <text evidence="1 2">Belongs to the UPF0145 family.</text>
</comment>
<dbReference type="Pfam" id="PF01906">
    <property type="entry name" value="YbjQ_1"/>
    <property type="match status" value="1"/>
</dbReference>
<gene>
    <name evidence="3" type="ORF">DF196_00510</name>
</gene>
<keyword evidence="4" id="KW-1185">Reference proteome</keyword>
<dbReference type="Proteomes" id="UP000245876">
    <property type="component" value="Unassembled WGS sequence"/>
</dbReference>
<organism evidence="3 4">
    <name type="scientific">Bifidobacterium callitrichidarum</name>
    <dbReference type="NCBI Taxonomy" id="2052941"/>
    <lineage>
        <taxon>Bacteria</taxon>
        <taxon>Bacillati</taxon>
        <taxon>Actinomycetota</taxon>
        <taxon>Actinomycetes</taxon>
        <taxon>Bifidobacteriales</taxon>
        <taxon>Bifidobacteriaceae</taxon>
        <taxon>Bifidobacterium</taxon>
    </lineage>
</organism>
<comment type="caution">
    <text evidence="3">The sequence shown here is derived from an EMBL/GenBank/DDBJ whole genome shotgun (WGS) entry which is preliminary data.</text>
</comment>
<protein>
    <recommendedName>
        <fullName evidence="2">UPF0145 protein DF196_00510</fullName>
    </recommendedName>
</protein>
<dbReference type="PANTHER" id="PTHR34068">
    <property type="entry name" value="UPF0145 PROTEIN YBJQ"/>
    <property type="match status" value="1"/>
</dbReference>
<evidence type="ECO:0000256" key="2">
    <source>
        <dbReference type="HAMAP-Rule" id="MF_00338"/>
    </source>
</evidence>
<evidence type="ECO:0000256" key="1">
    <source>
        <dbReference type="ARBA" id="ARBA00010751"/>
    </source>
</evidence>
<reference evidence="3 4" key="1">
    <citation type="journal article" date="2018" name="Int. J. Syst. Evol. Microbiol.">
        <title>Bifidobacterium callitrichidarum sp. nov. from the faeces of the emperor tamarin (Saguinus imperator).</title>
        <authorList>
            <person name="Modesto M."/>
            <person name="Michelini S."/>
            <person name="Sansosti M.C."/>
            <person name="De Filippo C."/>
            <person name="Cavalieri D."/>
            <person name="Qvirist L."/>
            <person name="Andlid T."/>
            <person name="Spiezio C."/>
            <person name="Sandri C."/>
            <person name="Pascarelli S."/>
            <person name="Sgorbati B."/>
            <person name="Mattarelli P."/>
        </authorList>
    </citation>
    <scope>NUCLEOTIDE SEQUENCE [LARGE SCALE GENOMIC DNA]</scope>
    <source>
        <strain evidence="3 4">TRI 5</strain>
    </source>
</reference>
<dbReference type="RefSeq" id="WP_109055977.1">
    <property type="nucleotide sequence ID" value="NZ_QFFM01000001.1"/>
</dbReference>
<proteinExistence type="inferred from homology"/>
<dbReference type="OrthoDB" id="9796448at2"/>